<dbReference type="PANTHER" id="PTHR33490:SF3">
    <property type="entry name" value="CONSERVED INTEGRAL MEMBRANE PROTEIN"/>
    <property type="match status" value="1"/>
</dbReference>
<feature type="compositionally biased region" description="Low complexity" evidence="1">
    <location>
        <begin position="67"/>
        <end position="129"/>
    </location>
</feature>
<feature type="compositionally biased region" description="Basic and acidic residues" evidence="1">
    <location>
        <begin position="132"/>
        <end position="150"/>
    </location>
</feature>
<dbReference type="Pfam" id="PF09373">
    <property type="entry name" value="PMBR"/>
    <property type="match status" value="1"/>
</dbReference>
<dbReference type="Proteomes" id="UP000658733">
    <property type="component" value="Unassembled WGS sequence"/>
</dbReference>
<evidence type="ECO:0000313" key="4">
    <source>
        <dbReference type="Proteomes" id="UP000658733"/>
    </source>
</evidence>
<dbReference type="AlphaFoldDB" id="A0A843AGL8"/>
<name>A0A843AGL8_METAZ</name>
<sequence>MVMLSLFFLSIGVTFASDVNYNENVNFEDKNILNNVNNEIYDELDASNVLNSDDQLNSDANSSVDPSNTSNDNLLNTNNSNTLSSNTNVSSDGILNTNTSNLNTSNTTSSNVNSSNINSNNLSSNNTTNQHESIKSDTEKKFAAGGDERPSKLTQSQILNAASSVYKYIKKYKKLPNYVTIAGYKFSMPEFLYLISVTTYYKHDGKNSQVTVKYGISNPSKPTGVTIKGKLVKSQYYTYSKNLIKFMEKYNKAPNYLSTKLGKMQYQTVIYQFSKLLNWSNSHNSKFPKYLSLNIGKKNSINKYIPKYSRASSSSPTTDSSKEKVPSSILNSKYNGESLTKYLNPSKNCQSTNAKIQSLAKSITKGYTTQLSKAKAIFNWVRDKVSYSFYYNTKKGATGTLSSKSGNCVDKTHLLIALLRSSGIAARYANGQAQFTSGNTYGHVWAQVLIGDTWVVADTTSSRNSFGVVNNWKPSSAKIYGYYSSISF</sequence>
<comment type="caution">
    <text evidence="3">The sequence shown here is derived from an EMBL/GenBank/DDBJ whole genome shotgun (WGS) entry which is preliminary data.</text>
</comment>
<evidence type="ECO:0000256" key="1">
    <source>
        <dbReference type="SAM" id="MobiDB-lite"/>
    </source>
</evidence>
<dbReference type="RefSeq" id="WP_278521953.1">
    <property type="nucleotide sequence ID" value="NZ_JADIIN010000020.1"/>
</dbReference>
<dbReference type="InterPro" id="IPR002931">
    <property type="entry name" value="Transglutaminase-like"/>
</dbReference>
<feature type="region of interest" description="Disordered" evidence="1">
    <location>
        <begin position="51"/>
        <end position="150"/>
    </location>
</feature>
<dbReference type="Pfam" id="PF01841">
    <property type="entry name" value="Transglut_core"/>
    <property type="match status" value="1"/>
</dbReference>
<reference evidence="3" key="1">
    <citation type="submission" date="2020-10" db="EMBL/GenBank/DDBJ databases">
        <title>Dehalococcoides mccartyi of a TCE/Cr reducing biochatode.</title>
        <authorList>
            <person name="Matturro B."/>
        </authorList>
    </citation>
    <scope>NUCLEOTIDE SEQUENCE</scope>
    <source>
        <strain evidence="3">Bin4</strain>
    </source>
</reference>
<dbReference type="Gene3D" id="3.10.620.30">
    <property type="match status" value="1"/>
</dbReference>
<feature type="domain" description="Transglutaminase-like" evidence="2">
    <location>
        <begin position="400"/>
        <end position="461"/>
    </location>
</feature>
<evidence type="ECO:0000259" key="2">
    <source>
        <dbReference type="SMART" id="SM00460"/>
    </source>
</evidence>
<dbReference type="SMART" id="SM00460">
    <property type="entry name" value="TGc"/>
    <property type="match status" value="1"/>
</dbReference>
<evidence type="ECO:0000313" key="3">
    <source>
        <dbReference type="EMBL" id="MBF4468225.1"/>
    </source>
</evidence>
<organism evidence="3 4">
    <name type="scientific">Methanobrevibacter arboriphilus</name>
    <dbReference type="NCBI Taxonomy" id="39441"/>
    <lineage>
        <taxon>Archaea</taxon>
        <taxon>Methanobacteriati</taxon>
        <taxon>Methanobacteriota</taxon>
        <taxon>Methanomada group</taxon>
        <taxon>Methanobacteria</taxon>
        <taxon>Methanobacteriales</taxon>
        <taxon>Methanobacteriaceae</taxon>
        <taxon>Methanobrevibacter</taxon>
    </lineage>
</organism>
<feature type="compositionally biased region" description="Polar residues" evidence="1">
    <location>
        <begin position="51"/>
        <end position="66"/>
    </location>
</feature>
<dbReference type="PANTHER" id="PTHR33490">
    <property type="entry name" value="BLR5614 PROTEIN-RELATED"/>
    <property type="match status" value="1"/>
</dbReference>
<dbReference type="EMBL" id="JADIIN010000020">
    <property type="protein sequence ID" value="MBF4468225.1"/>
    <property type="molecule type" value="Genomic_DNA"/>
</dbReference>
<gene>
    <name evidence="3" type="ORF">ISP01_02345</name>
</gene>
<dbReference type="InterPro" id="IPR038765">
    <property type="entry name" value="Papain-like_cys_pep_sf"/>
</dbReference>
<protein>
    <submittedName>
        <fullName evidence="3">Transglutaminase domain-containing protein</fullName>
    </submittedName>
</protein>
<proteinExistence type="predicted"/>
<dbReference type="SUPFAM" id="SSF54001">
    <property type="entry name" value="Cysteine proteinases"/>
    <property type="match status" value="1"/>
</dbReference>
<dbReference type="InterPro" id="IPR018975">
    <property type="entry name" value="Pseudomurein-binding_repeat"/>
</dbReference>
<accession>A0A843AGL8</accession>